<dbReference type="Proteomes" id="UP000286415">
    <property type="component" value="Unassembled WGS sequence"/>
</dbReference>
<dbReference type="EMBL" id="NIRI02000042">
    <property type="protein sequence ID" value="KAG5447835.1"/>
    <property type="molecule type" value="Genomic_DNA"/>
</dbReference>
<dbReference type="AlphaFoldDB" id="A0A8T1MG60"/>
<accession>A0A8T1MG60</accession>
<dbReference type="OrthoDB" id="446168at2759"/>
<proteinExistence type="predicted"/>
<keyword evidence="2" id="KW-1185">Reference proteome</keyword>
<protein>
    <submittedName>
        <fullName evidence="1">Uncharacterized protein</fullName>
    </submittedName>
</protein>
<comment type="caution">
    <text evidence="1">The sequence shown here is derived from an EMBL/GenBank/DDBJ whole genome shotgun (WGS) entry which is preliminary data.</text>
</comment>
<gene>
    <name evidence="1" type="ORF">CSKR_102287</name>
</gene>
<feature type="non-terminal residue" evidence="1">
    <location>
        <position position="223"/>
    </location>
</feature>
<sequence length="223" mass="25740">MQLQIGARFGIWQYIFIQETNRKVAKNSSTAHDRLRPSWGSSGRRSSRVSVNLMFYLNPNWTDCDKYTPLQIKLVFMGDSNKSLVYDVPQLNVLYKGHLIFQLDIRLTETLGLRLPDEPQEGGSRAWAVEEFSATLRVVYFVYRIQPTKWTYLTMWFSCGTLFVPNCHATRRLHEGWDTARLPKPRQGKSRGSNYGPHARQFDCKRFITSRGDIISALLGSIV</sequence>
<reference evidence="1 2" key="2">
    <citation type="journal article" date="2021" name="Genomics">
        <title>High-quality reference genome for Clonorchis sinensis.</title>
        <authorList>
            <person name="Young N.D."/>
            <person name="Stroehlein A.J."/>
            <person name="Kinkar L."/>
            <person name="Wang T."/>
            <person name="Sohn W.M."/>
            <person name="Chang B.C.H."/>
            <person name="Kaur P."/>
            <person name="Weisz D."/>
            <person name="Dudchenko O."/>
            <person name="Aiden E.L."/>
            <person name="Korhonen P.K."/>
            <person name="Gasser R.B."/>
        </authorList>
    </citation>
    <scope>NUCLEOTIDE SEQUENCE [LARGE SCALE GENOMIC DNA]</scope>
    <source>
        <strain evidence="1">Cs-k2</strain>
    </source>
</reference>
<evidence type="ECO:0000313" key="1">
    <source>
        <dbReference type="EMBL" id="KAG5447835.1"/>
    </source>
</evidence>
<organism evidence="1 2">
    <name type="scientific">Clonorchis sinensis</name>
    <name type="common">Chinese liver fluke</name>
    <dbReference type="NCBI Taxonomy" id="79923"/>
    <lineage>
        <taxon>Eukaryota</taxon>
        <taxon>Metazoa</taxon>
        <taxon>Spiralia</taxon>
        <taxon>Lophotrochozoa</taxon>
        <taxon>Platyhelminthes</taxon>
        <taxon>Trematoda</taxon>
        <taxon>Digenea</taxon>
        <taxon>Opisthorchiida</taxon>
        <taxon>Opisthorchiata</taxon>
        <taxon>Opisthorchiidae</taxon>
        <taxon>Clonorchis</taxon>
    </lineage>
</organism>
<reference evidence="1 2" key="1">
    <citation type="journal article" date="2018" name="Biotechnol. Adv.">
        <title>Improved genomic resources and new bioinformatic workflow for the carcinogenic parasite Clonorchis sinensis: Biotechnological implications.</title>
        <authorList>
            <person name="Wang D."/>
            <person name="Korhonen P.K."/>
            <person name="Gasser R.B."/>
            <person name="Young N.D."/>
        </authorList>
    </citation>
    <scope>NUCLEOTIDE SEQUENCE [LARGE SCALE GENOMIC DNA]</scope>
    <source>
        <strain evidence="1">Cs-k2</strain>
    </source>
</reference>
<name>A0A8T1MG60_CLOSI</name>
<evidence type="ECO:0000313" key="2">
    <source>
        <dbReference type="Proteomes" id="UP000286415"/>
    </source>
</evidence>